<name>A0ABT8G8H3_9MICO</name>
<proteinExistence type="predicted"/>
<protein>
    <submittedName>
        <fullName evidence="1">Uncharacterized protein</fullName>
    </submittedName>
</protein>
<sequence>MTLENSATTSGSLSRRRIIQGAAWVTPAILIATASPPAAASVTDVPEVTLDLVASKAANDGVSAKVAVAIGAGPAMSYLETGFTVTVAVPRGSATLISATAPTGDWILPRVPGKNAKLVNVVYSGPRMNAGSGASTSFTLVWQSALSNGKRKVSAALLGNSGAGTGTVSLAAEKTMPARV</sequence>
<keyword evidence="2" id="KW-1185">Reference proteome</keyword>
<organism evidence="1 2">
    <name type="scientific">Demequina litoralis</name>
    <dbReference type="NCBI Taxonomy" id="3051660"/>
    <lineage>
        <taxon>Bacteria</taxon>
        <taxon>Bacillati</taxon>
        <taxon>Actinomycetota</taxon>
        <taxon>Actinomycetes</taxon>
        <taxon>Micrococcales</taxon>
        <taxon>Demequinaceae</taxon>
        <taxon>Demequina</taxon>
    </lineage>
</organism>
<accession>A0ABT8G8H3</accession>
<dbReference type="InterPro" id="IPR006311">
    <property type="entry name" value="TAT_signal"/>
</dbReference>
<gene>
    <name evidence="1" type="ORF">QQX09_06195</name>
</gene>
<evidence type="ECO:0000313" key="2">
    <source>
        <dbReference type="Proteomes" id="UP001172728"/>
    </source>
</evidence>
<dbReference type="Proteomes" id="UP001172728">
    <property type="component" value="Unassembled WGS sequence"/>
</dbReference>
<dbReference type="EMBL" id="JAUHPW010000004">
    <property type="protein sequence ID" value="MDN4475442.1"/>
    <property type="molecule type" value="Genomic_DNA"/>
</dbReference>
<comment type="caution">
    <text evidence="1">The sequence shown here is derived from an EMBL/GenBank/DDBJ whole genome shotgun (WGS) entry which is preliminary data.</text>
</comment>
<evidence type="ECO:0000313" key="1">
    <source>
        <dbReference type="EMBL" id="MDN4475442.1"/>
    </source>
</evidence>
<reference evidence="1" key="1">
    <citation type="submission" date="2023-06" db="EMBL/GenBank/DDBJ databases">
        <title>Sysu t00192.</title>
        <authorList>
            <person name="Gao L."/>
            <person name="Fang B.-Z."/>
            <person name="Li W.-J."/>
        </authorList>
    </citation>
    <scope>NUCLEOTIDE SEQUENCE</scope>
    <source>
        <strain evidence="1">SYSU T00192</strain>
    </source>
</reference>
<dbReference type="PROSITE" id="PS51318">
    <property type="entry name" value="TAT"/>
    <property type="match status" value="1"/>
</dbReference>
<dbReference type="RefSeq" id="WP_301132315.1">
    <property type="nucleotide sequence ID" value="NZ_JAUHPW010000004.1"/>
</dbReference>